<proteinExistence type="predicted"/>
<reference evidence="1" key="1">
    <citation type="submission" date="2019-08" db="EMBL/GenBank/DDBJ databases">
        <authorList>
            <person name="Kucharzyk K."/>
            <person name="Murdoch R.W."/>
            <person name="Higgins S."/>
            <person name="Loffler F."/>
        </authorList>
    </citation>
    <scope>NUCLEOTIDE SEQUENCE</scope>
</reference>
<accession>A0A644SVY7</accession>
<name>A0A644SVY7_9ZZZZ</name>
<dbReference type="EMBL" id="VSSQ01000008">
    <property type="protein sequence ID" value="MPL58806.1"/>
    <property type="molecule type" value="Genomic_DNA"/>
</dbReference>
<organism evidence="1">
    <name type="scientific">bioreactor metagenome</name>
    <dbReference type="NCBI Taxonomy" id="1076179"/>
    <lineage>
        <taxon>unclassified sequences</taxon>
        <taxon>metagenomes</taxon>
        <taxon>ecological metagenomes</taxon>
    </lineage>
</organism>
<evidence type="ECO:0000313" key="1">
    <source>
        <dbReference type="EMBL" id="MPL58806.1"/>
    </source>
</evidence>
<dbReference type="AlphaFoldDB" id="A0A644SVY7"/>
<sequence>MEETTILELHLLSALQGEQAPDSPAWSEASPTRESLLWAFSFEQNLSGSPEDAPSLARPLRGPKLLSRLDPGNYYFLQWREGSYETIEDGMEDFLRQLWWEGKTCKGPLILRVLNEEGRRTFQVLRSLA</sequence>
<gene>
    <name evidence="1" type="ORF">SDC9_04349</name>
</gene>
<comment type="caution">
    <text evidence="1">The sequence shown here is derived from an EMBL/GenBank/DDBJ whole genome shotgun (WGS) entry which is preliminary data.</text>
</comment>
<protein>
    <submittedName>
        <fullName evidence="1">Uncharacterized protein</fullName>
    </submittedName>
</protein>